<evidence type="ECO:0000313" key="2">
    <source>
        <dbReference type="EMBL" id="MEL4891604.1"/>
    </source>
</evidence>
<accession>A0ABU9LA57</accession>
<feature type="region of interest" description="Disordered" evidence="1">
    <location>
        <begin position="1"/>
        <end position="31"/>
    </location>
</feature>
<name>A0ABU9LA57_9XANT</name>
<proteinExistence type="predicted"/>
<evidence type="ECO:0000313" key="3">
    <source>
        <dbReference type="Proteomes" id="UP001486626"/>
    </source>
</evidence>
<dbReference type="EMBL" id="JAQJCQ010000006">
    <property type="protein sequence ID" value="MEL4891604.1"/>
    <property type="molecule type" value="Genomic_DNA"/>
</dbReference>
<keyword evidence="3" id="KW-1185">Reference proteome</keyword>
<evidence type="ECO:0000256" key="1">
    <source>
        <dbReference type="SAM" id="MobiDB-lite"/>
    </source>
</evidence>
<protein>
    <submittedName>
        <fullName evidence="2">Uncharacterized protein</fullName>
    </submittedName>
</protein>
<organism evidence="2 3">
    <name type="scientific">Xanthomonas protegens</name>
    <dbReference type="NCBI Taxonomy" id="3380705"/>
    <lineage>
        <taxon>Bacteria</taxon>
        <taxon>Pseudomonadati</taxon>
        <taxon>Pseudomonadota</taxon>
        <taxon>Gammaproteobacteria</taxon>
        <taxon>Lysobacterales</taxon>
        <taxon>Lysobacteraceae</taxon>
        <taxon>Xanthomonas</taxon>
    </lineage>
</organism>
<sequence>MRQDAALPRCAATSAPARLQRSNAPCLRDAGNREKHADSAAFFLVWENRHSYLDLRNGAVTTHLNVRMHDTARRCVGGLHDQSSAHPIDVIGSDDRWRFNRDDQPFGC</sequence>
<dbReference type="Proteomes" id="UP001486626">
    <property type="component" value="Unassembled WGS sequence"/>
</dbReference>
<dbReference type="RefSeq" id="WP_342073227.1">
    <property type="nucleotide sequence ID" value="NZ_JAQJCQ010000006.1"/>
</dbReference>
<gene>
    <name evidence="2" type="ORF">PIQ37_09210</name>
</gene>
<reference evidence="2 3" key="1">
    <citation type="journal article" date="2024" name="FEMS Microbiol. Lett.">
        <title>Xanthomonas protegens sp. nov., a novel rice seed-associated bacterium, provides in vivo protection against X. oryzae pv. oryzae, the bacterial leaf blight pathogen.</title>
        <authorList>
            <person name="Rana R."/>
            <person name="Sharma A."/>
            <person name="Madhavan V.N."/>
            <person name="Korpole S."/>
            <person name="Sonti R.V."/>
            <person name="Patel H.K."/>
            <person name="Patil P.B."/>
        </authorList>
    </citation>
    <scope>NUCLEOTIDE SEQUENCE [LARGE SCALE GENOMIC DNA]</scope>
    <source>
        <strain evidence="2 3">PPL118</strain>
    </source>
</reference>
<comment type="caution">
    <text evidence="2">The sequence shown here is derived from an EMBL/GenBank/DDBJ whole genome shotgun (WGS) entry which is preliminary data.</text>
</comment>